<reference evidence="1 2" key="1">
    <citation type="submission" date="2023-11" db="EMBL/GenBank/DDBJ databases">
        <authorList>
            <person name="Cook R."/>
            <person name="Crisci M."/>
            <person name="Pye H."/>
            <person name="Adriaenssens E."/>
            <person name="Santini J."/>
        </authorList>
    </citation>
    <scope>NUCLEOTIDE SEQUENCE [LARGE SCALE GENOMIC DNA]</scope>
    <source>
        <strain evidence="1">Lak_Megaphage_RVC_JS4_GC31</strain>
    </source>
</reference>
<accession>A0ABZ0Z250</accession>
<sequence length="110" mass="13180">MPIINSIPDESHLNLYIAIPFRQYNLDGTRDNEITYARRIHKVIKNSDVTIDPSMHTADQCLHIIDFTRNMHSIVPREFGEHFLDIMSYLRFIKKIKFIKHYGRYRICEE</sequence>
<evidence type="ECO:0000313" key="1">
    <source>
        <dbReference type="EMBL" id="WQJ52751.1"/>
    </source>
</evidence>
<evidence type="ECO:0000313" key="2">
    <source>
        <dbReference type="Proteomes" id="UP001349343"/>
    </source>
</evidence>
<keyword evidence="2" id="KW-1185">Reference proteome</keyword>
<name>A0ABZ0Z250_9CAUD</name>
<dbReference type="EMBL" id="OR769222">
    <property type="protein sequence ID" value="WQJ52751.1"/>
    <property type="molecule type" value="Genomic_DNA"/>
</dbReference>
<proteinExistence type="predicted"/>
<protein>
    <submittedName>
        <fullName evidence="1">Uncharacterized protein</fullName>
    </submittedName>
</protein>
<organism evidence="1 2">
    <name type="scientific">phage Lak_Megaphage_RVC_JS4_GC31</name>
    <dbReference type="NCBI Taxonomy" id="3109228"/>
    <lineage>
        <taxon>Viruses</taxon>
        <taxon>Duplodnaviria</taxon>
        <taxon>Heunggongvirae</taxon>
        <taxon>Uroviricota</taxon>
        <taxon>Caudoviricetes</taxon>
        <taxon>Caudoviricetes code 15 clade</taxon>
    </lineage>
</organism>
<dbReference type="Proteomes" id="UP001349343">
    <property type="component" value="Segment"/>
</dbReference>